<dbReference type="RefSeq" id="WP_210653656.1">
    <property type="nucleotide sequence ID" value="NZ_JAGKQQ010000001.1"/>
</dbReference>
<keyword evidence="2" id="KW-0472">Membrane</keyword>
<keyword evidence="2" id="KW-1133">Transmembrane helix</keyword>
<evidence type="ECO:0008006" key="5">
    <source>
        <dbReference type="Google" id="ProtNLM"/>
    </source>
</evidence>
<keyword evidence="2" id="KW-0812">Transmembrane</keyword>
<evidence type="ECO:0000256" key="2">
    <source>
        <dbReference type="SAM" id="Phobius"/>
    </source>
</evidence>
<evidence type="ECO:0000313" key="3">
    <source>
        <dbReference type="EMBL" id="MBP3955584.1"/>
    </source>
</evidence>
<comment type="caution">
    <text evidence="3">The sequence shown here is derived from an EMBL/GenBank/DDBJ whole genome shotgun (WGS) entry which is preliminary data.</text>
</comment>
<protein>
    <recommendedName>
        <fullName evidence="5">Chromosome partition protein Smc</fullName>
    </recommendedName>
</protein>
<feature type="transmembrane region" description="Helical" evidence="2">
    <location>
        <begin position="48"/>
        <end position="69"/>
    </location>
</feature>
<name>A0ABS5BPC8_9BACT</name>
<evidence type="ECO:0000256" key="1">
    <source>
        <dbReference type="SAM" id="MobiDB-lite"/>
    </source>
</evidence>
<reference evidence="3 4" key="1">
    <citation type="submission" date="2021-04" db="EMBL/GenBank/DDBJ databases">
        <authorList>
            <person name="Ivanova A."/>
        </authorList>
    </citation>
    <scope>NUCLEOTIDE SEQUENCE [LARGE SCALE GENOMIC DNA]</scope>
    <source>
        <strain evidence="3 4">G18</strain>
    </source>
</reference>
<dbReference type="Proteomes" id="UP000676565">
    <property type="component" value="Unassembled WGS sequence"/>
</dbReference>
<proteinExistence type="predicted"/>
<sequence>MLQRRNDSDSDDLSRTTELMAYESTRSANDSDGEKCAEPKKEEEQISIFWRVFGGTILSIVALVSITLFNNMSSSISELRAALSHEREARADLVKKDEFNTRVTAQYERMRAIDTVKVELEGMKEKVNTNTAAVDGVKRDTGAAIEAVKKDTSASADAMKKDAAALEVLKERVVLLETVKKDIAGLDTLKEKFAGAAADLKVMRDELQKIATEVDRNKTSDLERKSLRDSQHKQVDDALKELQKGLQDCREKLARLEGAQPKPSPEVPIPFSRPIDPSRPKPSIDVTAPSKAGEIKPAGGITEPGTTKAAPKE</sequence>
<organism evidence="3 4">
    <name type="scientific">Gemmata palustris</name>
    <dbReference type="NCBI Taxonomy" id="2822762"/>
    <lineage>
        <taxon>Bacteria</taxon>
        <taxon>Pseudomonadati</taxon>
        <taxon>Planctomycetota</taxon>
        <taxon>Planctomycetia</taxon>
        <taxon>Gemmatales</taxon>
        <taxon>Gemmataceae</taxon>
        <taxon>Gemmata</taxon>
    </lineage>
</organism>
<keyword evidence="4" id="KW-1185">Reference proteome</keyword>
<dbReference type="EMBL" id="JAGKQQ010000001">
    <property type="protein sequence ID" value="MBP3955584.1"/>
    <property type="molecule type" value="Genomic_DNA"/>
</dbReference>
<gene>
    <name evidence="3" type="ORF">J8F10_09850</name>
</gene>
<accession>A0ABS5BPC8</accession>
<feature type="region of interest" description="Disordered" evidence="1">
    <location>
        <begin position="256"/>
        <end position="313"/>
    </location>
</feature>
<evidence type="ECO:0000313" key="4">
    <source>
        <dbReference type="Proteomes" id="UP000676565"/>
    </source>
</evidence>